<feature type="chain" id="PRO_5008107777" description="DUF3558 domain-containing protein" evidence="1">
    <location>
        <begin position="24"/>
        <end position="178"/>
    </location>
</feature>
<dbReference type="AlphaFoldDB" id="A0A179V840"/>
<name>A0A179V840_9MYCO</name>
<sequence length="178" mass="19408">MSRIAFLASLALVAVGCSSPVTGAPVTSQLPTNSKGRVHITFDPCKEIPASVVGQLQLDRKPPRPDTQTDGDIETVFCKYYPRTRYLLTVSASNYTLDMLKKANNHWGYQDLEVGGRRALFAYRGTPPEKDSCIINVAATTGVYGVAIDTSHEDFTPYSDCMTAAQANINALLPYFPL</sequence>
<dbReference type="PROSITE" id="PS51257">
    <property type="entry name" value="PROKAR_LIPOPROTEIN"/>
    <property type="match status" value="1"/>
</dbReference>
<protein>
    <recommendedName>
        <fullName evidence="4">DUF3558 domain-containing protein</fullName>
    </recommendedName>
</protein>
<organism evidence="2 3">
    <name type="scientific">Mycobacteroides immunogenum</name>
    <dbReference type="NCBI Taxonomy" id="83262"/>
    <lineage>
        <taxon>Bacteria</taxon>
        <taxon>Bacillati</taxon>
        <taxon>Actinomycetota</taxon>
        <taxon>Actinomycetes</taxon>
        <taxon>Mycobacteriales</taxon>
        <taxon>Mycobacteriaceae</taxon>
        <taxon>Mycobacteroides</taxon>
    </lineage>
</organism>
<comment type="caution">
    <text evidence="2">The sequence shown here is derived from an EMBL/GenBank/DDBJ whole genome shotgun (WGS) entry which is preliminary data.</text>
</comment>
<feature type="signal peptide" evidence="1">
    <location>
        <begin position="1"/>
        <end position="23"/>
    </location>
</feature>
<dbReference type="InterPro" id="IPR024520">
    <property type="entry name" value="DUF3558"/>
</dbReference>
<accession>A0A179V840</accession>
<proteinExistence type="predicted"/>
<evidence type="ECO:0000313" key="3">
    <source>
        <dbReference type="Proteomes" id="UP000186919"/>
    </source>
</evidence>
<dbReference type="Proteomes" id="UP000186919">
    <property type="component" value="Unassembled WGS sequence"/>
</dbReference>
<evidence type="ECO:0000256" key="1">
    <source>
        <dbReference type="SAM" id="SignalP"/>
    </source>
</evidence>
<dbReference type="RefSeq" id="WP_064632328.1">
    <property type="nucleotide sequence ID" value="NZ_LQYE01000030.1"/>
</dbReference>
<evidence type="ECO:0008006" key="4">
    <source>
        <dbReference type="Google" id="ProtNLM"/>
    </source>
</evidence>
<reference evidence="2 3" key="1">
    <citation type="submission" date="2016-01" db="EMBL/GenBank/DDBJ databases">
        <title>Mycobacterium immunogenum strain CD11_6 genome sequencing and assembly.</title>
        <authorList>
            <person name="Kaur G."/>
            <person name="Nair G.R."/>
            <person name="Mayilraj S."/>
        </authorList>
    </citation>
    <scope>NUCLEOTIDE SEQUENCE [LARGE SCALE GENOMIC DNA]</scope>
    <source>
        <strain evidence="2 3">CD11-6</strain>
    </source>
</reference>
<dbReference type="Pfam" id="PF12079">
    <property type="entry name" value="DUF3558"/>
    <property type="match status" value="1"/>
</dbReference>
<gene>
    <name evidence="2" type="ORF">AWB85_13375</name>
</gene>
<keyword evidence="1" id="KW-0732">Signal</keyword>
<dbReference type="EMBL" id="LQYE01000030">
    <property type="protein sequence ID" value="OAT67151.1"/>
    <property type="molecule type" value="Genomic_DNA"/>
</dbReference>
<evidence type="ECO:0000313" key="2">
    <source>
        <dbReference type="EMBL" id="OAT67151.1"/>
    </source>
</evidence>